<dbReference type="Proteomes" id="UP000680670">
    <property type="component" value="Unassembled WGS sequence"/>
</dbReference>
<feature type="domain" description="Cation efflux protein cytoplasmic" evidence="9">
    <location>
        <begin position="252"/>
        <end position="329"/>
    </location>
</feature>
<feature type="domain" description="Cation efflux protein transmembrane" evidence="8">
    <location>
        <begin position="50"/>
        <end position="241"/>
    </location>
</feature>
<dbReference type="Pfam" id="PF16916">
    <property type="entry name" value="ZT_dimer"/>
    <property type="match status" value="1"/>
</dbReference>
<dbReference type="PANTHER" id="PTHR43840:SF15">
    <property type="entry name" value="MITOCHONDRIAL METAL TRANSPORTER 1-RELATED"/>
    <property type="match status" value="1"/>
</dbReference>
<keyword evidence="5 7" id="KW-1133">Transmembrane helix</keyword>
<reference evidence="10 11" key="1">
    <citation type="submission" date="2021-03" db="EMBL/GenBank/DDBJ databases">
        <title>Antimicrobial resistance genes in bacteria isolated from Japanese honey, and their potential for conferring macrolide and lincosamide resistance in the American foulbrood pathogen Paenibacillus larvae.</title>
        <authorList>
            <person name="Okamoto M."/>
            <person name="Kumagai M."/>
            <person name="Kanamori H."/>
            <person name="Takamatsu D."/>
        </authorList>
    </citation>
    <scope>NUCLEOTIDE SEQUENCE [LARGE SCALE GENOMIC DNA]</scope>
    <source>
        <strain evidence="10 11">J6TS1</strain>
    </source>
</reference>
<evidence type="ECO:0000259" key="9">
    <source>
        <dbReference type="Pfam" id="PF16916"/>
    </source>
</evidence>
<evidence type="ECO:0000256" key="1">
    <source>
        <dbReference type="ARBA" id="ARBA00004141"/>
    </source>
</evidence>
<feature type="transmembrane region" description="Helical" evidence="7">
    <location>
        <begin position="147"/>
        <end position="166"/>
    </location>
</feature>
<evidence type="ECO:0000259" key="8">
    <source>
        <dbReference type="Pfam" id="PF01545"/>
    </source>
</evidence>
<feature type="transmembrane region" description="Helical" evidence="7">
    <location>
        <begin position="193"/>
        <end position="210"/>
    </location>
</feature>
<evidence type="ECO:0000313" key="11">
    <source>
        <dbReference type="Proteomes" id="UP000680670"/>
    </source>
</evidence>
<dbReference type="PANTHER" id="PTHR43840">
    <property type="entry name" value="MITOCHONDRIAL METAL TRANSPORTER 1-RELATED"/>
    <property type="match status" value="1"/>
</dbReference>
<dbReference type="SUPFAM" id="SSF161111">
    <property type="entry name" value="Cation efflux protein transmembrane domain-like"/>
    <property type="match status" value="1"/>
</dbReference>
<dbReference type="InterPro" id="IPR036837">
    <property type="entry name" value="Cation_efflux_CTD_sf"/>
</dbReference>
<name>A0ABQ4L176_SIMTE</name>
<comment type="subcellular location">
    <subcellularLocation>
        <location evidence="1">Membrane</location>
        <topology evidence="1">Multi-pass membrane protein</topology>
    </subcellularLocation>
</comment>
<evidence type="ECO:0000256" key="7">
    <source>
        <dbReference type="SAM" id="Phobius"/>
    </source>
</evidence>
<keyword evidence="6 7" id="KW-0472">Membrane</keyword>
<keyword evidence="11" id="KW-1185">Reference proteome</keyword>
<feature type="transmembrane region" description="Helical" evidence="7">
    <location>
        <begin position="47"/>
        <end position="68"/>
    </location>
</feature>
<comment type="caution">
    <text evidence="10">The sequence shown here is derived from an EMBL/GenBank/DDBJ whole genome shotgun (WGS) entry which is preliminary data.</text>
</comment>
<comment type="similarity">
    <text evidence="2">Belongs to the cation diffusion facilitator (CDF) transporter (TC 2.A.4) family.</text>
</comment>
<sequence>MNRKYRKIKAKKPRIAAFLLGKDSISNTTFERGVSMEQKDRFKQAEVAAWAGIIINVLLTLIKGIFGLKANSKALIADAVHSASDIVGSLAVWVGLRAAKQPPDEEHPYGHGKAESIAAIIVAVILFIVGVQIGKSSFESFSKPLEAPGSIAVYAVIFSIIVKEALFRYKYRLGKKLNSEALIVNAYEHRSDVYSSIAALIGIGASIIGKKLNVDWLVFGDPVAGLVVSVMVMGMAWKLGSGAIYNTLDHVLDDDQTEGYKKVVLSVPEVRRVDELYARQHGYYVIIDLKISVDPEMTVAEGHRVGKMVKKLLLDEPDVHNVLVHINPYFNKSSY</sequence>
<protein>
    <submittedName>
        <fullName evidence="10">Cation transporter</fullName>
    </submittedName>
</protein>
<feature type="transmembrane region" description="Helical" evidence="7">
    <location>
        <begin position="216"/>
        <end position="237"/>
    </location>
</feature>
<dbReference type="Gene3D" id="3.30.70.1350">
    <property type="entry name" value="Cation efflux protein, cytoplasmic domain"/>
    <property type="match status" value="1"/>
</dbReference>
<dbReference type="Pfam" id="PF01545">
    <property type="entry name" value="Cation_efflux"/>
    <property type="match status" value="1"/>
</dbReference>
<evidence type="ECO:0000256" key="5">
    <source>
        <dbReference type="ARBA" id="ARBA00022989"/>
    </source>
</evidence>
<evidence type="ECO:0000256" key="2">
    <source>
        <dbReference type="ARBA" id="ARBA00008114"/>
    </source>
</evidence>
<feature type="transmembrane region" description="Helical" evidence="7">
    <location>
        <begin position="74"/>
        <end position="96"/>
    </location>
</feature>
<keyword evidence="3" id="KW-0813">Transport</keyword>
<dbReference type="EMBL" id="BORJ01000011">
    <property type="protein sequence ID" value="GIN97970.1"/>
    <property type="molecule type" value="Genomic_DNA"/>
</dbReference>
<keyword evidence="4 7" id="KW-0812">Transmembrane</keyword>
<accession>A0ABQ4L176</accession>
<dbReference type="InterPro" id="IPR050291">
    <property type="entry name" value="CDF_Transporter"/>
</dbReference>
<evidence type="ECO:0000256" key="3">
    <source>
        <dbReference type="ARBA" id="ARBA00022448"/>
    </source>
</evidence>
<feature type="transmembrane region" description="Helical" evidence="7">
    <location>
        <begin position="117"/>
        <end position="135"/>
    </location>
</feature>
<dbReference type="InterPro" id="IPR002524">
    <property type="entry name" value="Cation_efflux"/>
</dbReference>
<organism evidence="10 11">
    <name type="scientific">Siminovitchia terrae</name>
    <name type="common">Bacillus terrae</name>
    <dbReference type="NCBI Taxonomy" id="1914933"/>
    <lineage>
        <taxon>Bacteria</taxon>
        <taxon>Bacillati</taxon>
        <taxon>Bacillota</taxon>
        <taxon>Bacilli</taxon>
        <taxon>Bacillales</taxon>
        <taxon>Bacillaceae</taxon>
        <taxon>Siminovitchia</taxon>
    </lineage>
</organism>
<evidence type="ECO:0000256" key="6">
    <source>
        <dbReference type="ARBA" id="ARBA00023136"/>
    </source>
</evidence>
<evidence type="ECO:0000313" key="10">
    <source>
        <dbReference type="EMBL" id="GIN97970.1"/>
    </source>
</evidence>
<evidence type="ECO:0000256" key="4">
    <source>
        <dbReference type="ARBA" id="ARBA00022692"/>
    </source>
</evidence>
<proteinExistence type="inferred from homology"/>
<gene>
    <name evidence="10" type="ORF">J6TS1_38400</name>
</gene>
<dbReference type="NCBIfam" id="TIGR01297">
    <property type="entry name" value="CDF"/>
    <property type="match status" value="1"/>
</dbReference>
<dbReference type="Gene3D" id="1.20.1510.10">
    <property type="entry name" value="Cation efflux protein transmembrane domain"/>
    <property type="match status" value="1"/>
</dbReference>
<dbReference type="InterPro" id="IPR058533">
    <property type="entry name" value="Cation_efflux_TM"/>
</dbReference>
<dbReference type="InterPro" id="IPR027469">
    <property type="entry name" value="Cation_efflux_TMD_sf"/>
</dbReference>
<dbReference type="InterPro" id="IPR027470">
    <property type="entry name" value="Cation_efflux_CTD"/>
</dbReference>
<dbReference type="SUPFAM" id="SSF160240">
    <property type="entry name" value="Cation efflux protein cytoplasmic domain-like"/>
    <property type="match status" value="1"/>
</dbReference>